<evidence type="ECO:0008006" key="4">
    <source>
        <dbReference type="Google" id="ProtNLM"/>
    </source>
</evidence>
<dbReference type="STRING" id="401625.A0A0P1BJZ5"/>
<dbReference type="Proteomes" id="UP000054845">
    <property type="component" value="Unassembled WGS sequence"/>
</dbReference>
<keyword evidence="1" id="KW-0732">Signal</keyword>
<dbReference type="EMBL" id="CCYA01000278">
    <property type="protein sequence ID" value="CEH16056.1"/>
    <property type="molecule type" value="Genomic_DNA"/>
</dbReference>
<protein>
    <recommendedName>
        <fullName evidence="4">Glycopeptide</fullName>
    </recommendedName>
</protein>
<name>A0A0P1BJZ5_9BASI</name>
<reference evidence="2 3" key="1">
    <citation type="submission" date="2014-09" db="EMBL/GenBank/DDBJ databases">
        <authorList>
            <person name="Magalhaes I.L.F."/>
            <person name="Oliveira U."/>
            <person name="Santos F.R."/>
            <person name="Vidigal T.H.D.A."/>
            <person name="Brescovit A.D."/>
            <person name="Santos A.J."/>
        </authorList>
    </citation>
    <scope>NUCLEOTIDE SEQUENCE [LARGE SCALE GENOMIC DNA]</scope>
</reference>
<feature type="signal peptide" evidence="1">
    <location>
        <begin position="1"/>
        <end position="18"/>
    </location>
</feature>
<dbReference type="OrthoDB" id="3342934at2759"/>
<evidence type="ECO:0000313" key="3">
    <source>
        <dbReference type="Proteomes" id="UP000054845"/>
    </source>
</evidence>
<accession>A0A0P1BJZ5</accession>
<evidence type="ECO:0000256" key="1">
    <source>
        <dbReference type="SAM" id="SignalP"/>
    </source>
</evidence>
<proteinExistence type="predicted"/>
<organism evidence="2 3">
    <name type="scientific">Ceraceosorus bombacis</name>
    <dbReference type="NCBI Taxonomy" id="401625"/>
    <lineage>
        <taxon>Eukaryota</taxon>
        <taxon>Fungi</taxon>
        <taxon>Dikarya</taxon>
        <taxon>Basidiomycota</taxon>
        <taxon>Ustilaginomycotina</taxon>
        <taxon>Exobasidiomycetes</taxon>
        <taxon>Ceraceosorales</taxon>
        <taxon>Ceraceosoraceae</taxon>
        <taxon>Ceraceosorus</taxon>
    </lineage>
</organism>
<keyword evidence="3" id="KW-1185">Reference proteome</keyword>
<feature type="chain" id="PRO_5006059568" description="Glycopeptide" evidence="1">
    <location>
        <begin position="19"/>
        <end position="156"/>
    </location>
</feature>
<sequence>MQLSMLLAVVIGAAYAQAAHHISFQVSGCSTAIMQVPGRGVFGAGEYDFDGDVNGIIASAGNVACTQDGVPCTSIEASLNSGISSADITLIPPHQYSAAADMTITGANPGAAGNFASCHDPNCPDDQAFHQPTGTEAISQRQVNDPNSGLIAKFTC</sequence>
<evidence type="ECO:0000313" key="2">
    <source>
        <dbReference type="EMBL" id="CEH16056.1"/>
    </source>
</evidence>
<dbReference type="AlphaFoldDB" id="A0A0P1BJZ5"/>